<sequence>MSRAAPRRRAEKPRRSRRPRSERTTTPATTPGAGPTERPTEGPTEAPATGRAEIPAPSPARPLTRPATQPPAEPTGQPVSQPANQPASRPVTVTPDGAVPTPAEEPSGASADAGRLERWRARAVALGGSRVPHVSWWVLFCLGLGLLVAGVVPVGPAWLGGAGSVAVATSYVWALAARTGGRPGVFGALTLLVGVAVLLLDDDRGRTGAAVMTCALAAVLAVMMTVPAKRFREAARECAVAVVIASVGAFATVGFEPALTVVRFQYATLGLALAGAFLLVHRLGAGLHGLGRRGLIATIGGGVVLLVFVGYAELLREYGPGDVVTTLLDGVRWSRENLGAFPRPLETILGVPALAWGCHMRARRRQGWWVCAFGAAGTVSIANALVDPSVALLESGLSVGYGLLIGLLIGLVVIRVDLALTGSRGRRARRDEQASAVRPEPRRTAALL</sequence>
<feature type="transmembrane region" description="Helical" evidence="2">
    <location>
        <begin position="264"/>
        <end position="283"/>
    </location>
</feature>
<feature type="transmembrane region" description="Helical" evidence="2">
    <location>
        <begin position="134"/>
        <end position="152"/>
    </location>
</feature>
<feature type="compositionally biased region" description="Low complexity" evidence="1">
    <location>
        <begin position="24"/>
        <end position="49"/>
    </location>
</feature>
<gene>
    <name evidence="3" type="ORF">BKA05_003669</name>
</gene>
<dbReference type="EMBL" id="JACBZI010000001">
    <property type="protein sequence ID" value="NYI12154.1"/>
    <property type="molecule type" value="Genomic_DNA"/>
</dbReference>
<name>A0A7Y9YJH1_9ACTN</name>
<keyword evidence="2" id="KW-1133">Transmembrane helix</keyword>
<feature type="transmembrane region" description="Helical" evidence="2">
    <location>
        <begin position="368"/>
        <end position="386"/>
    </location>
</feature>
<feature type="transmembrane region" description="Helical" evidence="2">
    <location>
        <begin position="183"/>
        <end position="200"/>
    </location>
</feature>
<feature type="compositionally biased region" description="Basic residues" evidence="1">
    <location>
        <begin position="1"/>
        <end position="20"/>
    </location>
</feature>
<feature type="transmembrane region" description="Helical" evidence="2">
    <location>
        <begin position="295"/>
        <end position="312"/>
    </location>
</feature>
<evidence type="ECO:0000313" key="4">
    <source>
        <dbReference type="Proteomes" id="UP000537326"/>
    </source>
</evidence>
<feature type="transmembrane region" description="Helical" evidence="2">
    <location>
        <begin position="398"/>
        <end position="420"/>
    </location>
</feature>
<feature type="transmembrane region" description="Helical" evidence="2">
    <location>
        <begin position="238"/>
        <end position="258"/>
    </location>
</feature>
<organism evidence="3 4">
    <name type="scientific">Nocardioides marinus</name>
    <dbReference type="NCBI Taxonomy" id="374514"/>
    <lineage>
        <taxon>Bacteria</taxon>
        <taxon>Bacillati</taxon>
        <taxon>Actinomycetota</taxon>
        <taxon>Actinomycetes</taxon>
        <taxon>Propionibacteriales</taxon>
        <taxon>Nocardioidaceae</taxon>
        <taxon>Nocardioides</taxon>
    </lineage>
</organism>
<dbReference type="RefSeq" id="WP_179532740.1">
    <property type="nucleotide sequence ID" value="NZ_BAAAPP010000001.1"/>
</dbReference>
<accession>A0A7Y9YJH1</accession>
<keyword evidence="2" id="KW-0812">Transmembrane</keyword>
<feature type="transmembrane region" description="Helical" evidence="2">
    <location>
        <begin position="206"/>
        <end position="226"/>
    </location>
</feature>
<protein>
    <submittedName>
        <fullName evidence="3">Uncharacterized protein</fullName>
    </submittedName>
</protein>
<proteinExistence type="predicted"/>
<keyword evidence="2" id="KW-0472">Membrane</keyword>
<dbReference type="AlphaFoldDB" id="A0A7Y9YJH1"/>
<feature type="compositionally biased region" description="Polar residues" evidence="1">
    <location>
        <begin position="77"/>
        <end position="87"/>
    </location>
</feature>
<evidence type="ECO:0000256" key="1">
    <source>
        <dbReference type="SAM" id="MobiDB-lite"/>
    </source>
</evidence>
<comment type="caution">
    <text evidence="3">The sequence shown here is derived from an EMBL/GenBank/DDBJ whole genome shotgun (WGS) entry which is preliminary data.</text>
</comment>
<keyword evidence="4" id="KW-1185">Reference proteome</keyword>
<evidence type="ECO:0000313" key="3">
    <source>
        <dbReference type="EMBL" id="NYI12154.1"/>
    </source>
</evidence>
<feature type="region of interest" description="Disordered" evidence="1">
    <location>
        <begin position="1"/>
        <end position="114"/>
    </location>
</feature>
<evidence type="ECO:0000256" key="2">
    <source>
        <dbReference type="SAM" id="Phobius"/>
    </source>
</evidence>
<dbReference type="Proteomes" id="UP000537326">
    <property type="component" value="Unassembled WGS sequence"/>
</dbReference>
<reference evidence="3 4" key="1">
    <citation type="submission" date="2020-07" db="EMBL/GenBank/DDBJ databases">
        <title>Sequencing the genomes of 1000 actinobacteria strains.</title>
        <authorList>
            <person name="Klenk H.-P."/>
        </authorList>
    </citation>
    <scope>NUCLEOTIDE SEQUENCE [LARGE SCALE GENOMIC DNA]</scope>
    <source>
        <strain evidence="3 4">DSM 18248</strain>
    </source>
</reference>